<sequence>MLIREYGPFSFFLQQFFHYVSPAFHPRLLQVRAMEGRKHRGLRRGPLVPAFSPWRGATMLTAGSLSHYPAPSVT</sequence>
<accession>A0A5B7J527</accession>
<organism evidence="1 2">
    <name type="scientific">Portunus trituberculatus</name>
    <name type="common">Swimming crab</name>
    <name type="synonym">Neptunus trituberculatus</name>
    <dbReference type="NCBI Taxonomy" id="210409"/>
    <lineage>
        <taxon>Eukaryota</taxon>
        <taxon>Metazoa</taxon>
        <taxon>Ecdysozoa</taxon>
        <taxon>Arthropoda</taxon>
        <taxon>Crustacea</taxon>
        <taxon>Multicrustacea</taxon>
        <taxon>Malacostraca</taxon>
        <taxon>Eumalacostraca</taxon>
        <taxon>Eucarida</taxon>
        <taxon>Decapoda</taxon>
        <taxon>Pleocyemata</taxon>
        <taxon>Brachyura</taxon>
        <taxon>Eubrachyura</taxon>
        <taxon>Portunoidea</taxon>
        <taxon>Portunidae</taxon>
        <taxon>Portuninae</taxon>
        <taxon>Portunus</taxon>
    </lineage>
</organism>
<keyword evidence="2" id="KW-1185">Reference proteome</keyword>
<proteinExistence type="predicted"/>
<reference evidence="1 2" key="1">
    <citation type="submission" date="2019-05" db="EMBL/GenBank/DDBJ databases">
        <title>Another draft genome of Portunus trituberculatus and its Hox gene families provides insights of decapod evolution.</title>
        <authorList>
            <person name="Jeong J.-H."/>
            <person name="Song I."/>
            <person name="Kim S."/>
            <person name="Choi T."/>
            <person name="Kim D."/>
            <person name="Ryu S."/>
            <person name="Kim W."/>
        </authorList>
    </citation>
    <scope>NUCLEOTIDE SEQUENCE [LARGE SCALE GENOMIC DNA]</scope>
    <source>
        <tissue evidence="1">Muscle</tissue>
    </source>
</reference>
<dbReference type="AlphaFoldDB" id="A0A5B7J527"/>
<dbReference type="Proteomes" id="UP000324222">
    <property type="component" value="Unassembled WGS sequence"/>
</dbReference>
<name>A0A5B7J527_PORTR</name>
<evidence type="ECO:0000313" key="2">
    <source>
        <dbReference type="Proteomes" id="UP000324222"/>
    </source>
</evidence>
<gene>
    <name evidence="1" type="ORF">E2C01_084527</name>
</gene>
<dbReference type="EMBL" id="VSRR010081476">
    <property type="protein sequence ID" value="MPC89573.1"/>
    <property type="molecule type" value="Genomic_DNA"/>
</dbReference>
<comment type="caution">
    <text evidence="1">The sequence shown here is derived from an EMBL/GenBank/DDBJ whole genome shotgun (WGS) entry which is preliminary data.</text>
</comment>
<evidence type="ECO:0000313" key="1">
    <source>
        <dbReference type="EMBL" id="MPC89573.1"/>
    </source>
</evidence>
<protein>
    <submittedName>
        <fullName evidence="1">Uncharacterized protein</fullName>
    </submittedName>
</protein>